<dbReference type="InterPro" id="IPR007066">
    <property type="entry name" value="RNA_pol_Rpb1_3"/>
</dbReference>
<dbReference type="FunFam" id="3.30.1490.180:FF:000003">
    <property type="entry name" value="DNA-directed RNA polymerase subunit"/>
    <property type="match status" value="1"/>
</dbReference>
<evidence type="ECO:0000256" key="11">
    <source>
        <dbReference type="ARBA" id="ARBA00023242"/>
    </source>
</evidence>
<feature type="compositionally biased region" description="Basic and acidic residues" evidence="15">
    <location>
        <begin position="307"/>
        <end position="320"/>
    </location>
</feature>
<keyword evidence="9" id="KW-0460">Magnesium</keyword>
<evidence type="ECO:0000256" key="4">
    <source>
        <dbReference type="ARBA" id="ARBA00022478"/>
    </source>
</evidence>
<feature type="domain" description="RNA polymerase N-terminal" evidence="16">
    <location>
        <begin position="365"/>
        <end position="705"/>
    </location>
</feature>
<keyword evidence="6 14" id="KW-0548">Nucleotidyltransferase</keyword>
<feature type="compositionally biased region" description="Basic and acidic residues" evidence="15">
    <location>
        <begin position="257"/>
        <end position="270"/>
    </location>
</feature>
<comment type="subcellular location">
    <subcellularLocation>
        <location evidence="1">Nucleus</location>
    </subcellularLocation>
</comment>
<gene>
    <name evidence="17" type="ORF">EDB92DRAFT_1832841</name>
</gene>
<comment type="similarity">
    <text evidence="2 14">Belongs to the RNA polymerase beta' chain family.</text>
</comment>
<dbReference type="InterPro" id="IPR006592">
    <property type="entry name" value="RNA_pol_N"/>
</dbReference>
<name>A0AAD4LSP0_9AGAM</name>
<comment type="subunit">
    <text evidence="3">Component of the RNA polymerase I (Pol I) complex consisting of at least 13 subunits.</text>
</comment>
<evidence type="ECO:0000256" key="15">
    <source>
        <dbReference type="SAM" id="MobiDB-lite"/>
    </source>
</evidence>
<dbReference type="Gene3D" id="3.30.70.2850">
    <property type="match status" value="1"/>
</dbReference>
<dbReference type="EC" id="2.7.7.6" evidence="14"/>
<keyword evidence="7" id="KW-0479">Metal-binding</keyword>
<protein>
    <recommendedName>
        <fullName evidence="14">DNA-directed RNA polymerase subunit</fullName>
        <ecNumber evidence="14">2.7.7.6</ecNumber>
    </recommendedName>
</protein>
<reference evidence="17" key="1">
    <citation type="submission" date="2022-01" db="EMBL/GenBank/DDBJ databases">
        <title>Comparative genomics reveals a dynamic genome evolution in the ectomycorrhizal milk-cap (Lactarius) mushrooms.</title>
        <authorList>
            <consortium name="DOE Joint Genome Institute"/>
            <person name="Lebreton A."/>
            <person name="Tang N."/>
            <person name="Kuo A."/>
            <person name="LaButti K."/>
            <person name="Drula E."/>
            <person name="Barry K."/>
            <person name="Clum A."/>
            <person name="Lipzen A."/>
            <person name="Mousain D."/>
            <person name="Ng V."/>
            <person name="Wang R."/>
            <person name="Wang X."/>
            <person name="Dai Y."/>
            <person name="Henrissat B."/>
            <person name="Grigoriev I.V."/>
            <person name="Guerin-Laguette A."/>
            <person name="Yu F."/>
            <person name="Martin F.M."/>
        </authorList>
    </citation>
    <scope>NUCLEOTIDE SEQUENCE</scope>
    <source>
        <strain evidence="17">QP</strain>
    </source>
</reference>
<keyword evidence="4 14" id="KW-0240">DNA-directed RNA polymerase</keyword>
<dbReference type="Gene3D" id="4.10.860.120">
    <property type="entry name" value="RNA polymerase II, clamp domain"/>
    <property type="match status" value="1"/>
</dbReference>
<dbReference type="Gene3D" id="2.40.40.20">
    <property type="match status" value="1"/>
</dbReference>
<sequence>MNISLAVPSVAQSVSFSVLTTEDVRRISVKQITNPLLLDDLNRPNVGGLYDPALGPVYKQDICVTCRQTYFGCPGHFGHIDLPAPVFHPLFMNHMYILLRATCLFCHHFKLPRAELLKYVAKLRLLEHGMLDAALALNDLHMKPKTKDPISGDEIETETLEAFEQRVQAFVQLNLLRASGSRDNYKHSLVFQARKDLIQDVLKASLISKCQNPGCGANGFTFRKEEHTKVIEYDLAPKMKKGNEALGLRRRDVLISERMAKQEGRGRADGSDSDAGGSEPEGGAPTFSDEESGGRPQREEENLDSATDGRIKKTRARGERVMVPEECRAHLRLLFANERTLCSLMFGRHGPLSPVTNGLSIASADMFFMDVVPVSPTRFRPPAIMGETVLENPHNSLLAKVLTTSYRLRDLNADLRAVSVKSSSYSDDARRKLLGTLLETLVQLQIDVNSFIDSGKNPAKLRNGKLPPPGIKQVLEKKEGLFRMHMMGKRVNYAARSVISPDVNIEPNEIGVPPVFARKLTFPEPVTPVNFHEMRQLVINGPKIYPGATIVEFEDGHQIYLDKLTVEQRTAIANQLLTPPDGSRSDRRRFTTRTTAINKKVFRHLRDGDMLILNRQPTLHKPSMMAHRARVLHGEKTIRMHYANCNSYNADFDGDEMNIHFPQNEVARAEAMFIANTDNQYLVPTSGKPLRGLIQDHVVAGVWMTNLETFFTREEYFQLLYGSLKPEEYSAYENGCLQTLPPAIWKPRALWTGKQIISTILLNITPSNTEGLNLNAKAKVPSAAWGKGSSEDQVIFMNGELLCGTLDKSAFGASDFGLVHSVYELYGADVAGRLLGILSRLFTKFLQHRAFTCRIDDLALADKGNAKRAELLRSGENLGTEGAMDNFPSLNDLSSEEKPAALVQLLREVLRDDEKMAGLDMTVKSRLRDLTKSIADAVMPHGLLRKFPHNNMQMMTQSGAKGSVVNAQQISCALGQQELEGRRVPVMVSGKTLPSFKAFETKAIAGGYVASRFLTGIRPQEFFFHCMAGREGLIDTAVKTSRSGYLQRSLIKHLEGIRVHYDNTVRGSDGSVYQFHYGGDALDVTRQKHLYQFTFMAQNMKALIDRYRPRDAIDVLDDEQARKYTKSVLKASKVIKTGEDLSKRDRMATPMELFSPARFLGSTSEKFAERLNDYIKSNPDNLLKSKSDVFAVRRRHALRSANDFRLMMMFKYLRSLVDPGEAVGLLAGQGVGEPSTQMTLNTFHFAGHGAANVTLGIPRLREIVMTASRVPKTPSMTITIAKGVSVDQADAFARRASRVTISQVVDKVTVVERLAVSNQARRKQFTIDIVFYPEEEYRAEFEVSPLQLVGALGTRFSLILKHEIQVEMRKLAADLKSQIADIGKGRAAPRGEEGTSAAAGVGEEDADAEEPPTRRDDDDDSEVGDGDASREKSHRQKQQQTSYESDEDEDEDGDGDVNLEPLEVGLEAGHTSDTVGAAVELENLKPRKKGGPKEVIQRAELAFLENFANATAFKFTPSGCKIELEFGSDFPKLLLVGVVERTCTKTVVREIPGIADCFRVKEASKDGLIKITTNGSSLRGLWEFACATEEPLIEEDDVYSNDIYSNLMTYGIEMARAAIVREISGVFGVYNIEVDIRHLELIADYMTFEGDYKPFNRKGMSMHPSPLLKASFETTGAFLSDATLHGDFDDLQTPSSNLVVGRPGLSGTGVFDVVTRVYN</sequence>
<evidence type="ECO:0000256" key="9">
    <source>
        <dbReference type="ARBA" id="ARBA00022842"/>
    </source>
</evidence>
<dbReference type="CDD" id="cd01435">
    <property type="entry name" value="RNAP_I_RPA1_N"/>
    <property type="match status" value="1"/>
</dbReference>
<keyword evidence="5 14" id="KW-0808">Transferase</keyword>
<keyword evidence="10 14" id="KW-0804">Transcription</keyword>
<dbReference type="InterPro" id="IPR015699">
    <property type="entry name" value="DNA-dir_RNA_pol1_lsu_N"/>
</dbReference>
<dbReference type="InterPro" id="IPR045867">
    <property type="entry name" value="DNA-dir_RpoC_beta_prime"/>
</dbReference>
<dbReference type="GO" id="GO:0046872">
    <property type="term" value="F:metal ion binding"/>
    <property type="evidence" value="ECO:0007669"/>
    <property type="project" value="UniProtKB-KW"/>
</dbReference>
<evidence type="ECO:0000313" key="18">
    <source>
        <dbReference type="Proteomes" id="UP001201163"/>
    </source>
</evidence>
<feature type="compositionally biased region" description="Acidic residues" evidence="15">
    <location>
        <begin position="1444"/>
        <end position="1457"/>
    </location>
</feature>
<dbReference type="Pfam" id="PF00623">
    <property type="entry name" value="RNA_pol_Rpb1_2"/>
    <property type="match status" value="1"/>
</dbReference>
<dbReference type="Gene3D" id="1.10.274.100">
    <property type="entry name" value="RNA polymerase Rpb1, domain 3"/>
    <property type="match status" value="1"/>
</dbReference>
<dbReference type="Proteomes" id="UP001201163">
    <property type="component" value="Unassembled WGS sequence"/>
</dbReference>
<evidence type="ECO:0000256" key="6">
    <source>
        <dbReference type="ARBA" id="ARBA00022695"/>
    </source>
</evidence>
<evidence type="ECO:0000256" key="13">
    <source>
        <dbReference type="ARBA" id="ARBA00053996"/>
    </source>
</evidence>
<dbReference type="InterPro" id="IPR042102">
    <property type="entry name" value="RNA_pol_Rpb1_3_sf"/>
</dbReference>
<dbReference type="GO" id="GO:0003899">
    <property type="term" value="F:DNA-directed RNA polymerase activity"/>
    <property type="evidence" value="ECO:0007669"/>
    <property type="project" value="UniProtKB-EC"/>
</dbReference>
<keyword evidence="11" id="KW-0539">Nucleus</keyword>
<dbReference type="InterPro" id="IPR007083">
    <property type="entry name" value="RNA_pol_Rpb1_4"/>
</dbReference>
<dbReference type="Gene3D" id="1.10.150.390">
    <property type="match status" value="1"/>
</dbReference>
<dbReference type="InterPro" id="IPR007080">
    <property type="entry name" value="RNA_pol_Rpb1_1"/>
</dbReference>
<dbReference type="Gene3D" id="3.30.1490.180">
    <property type="entry name" value="RNA polymerase ii"/>
    <property type="match status" value="1"/>
</dbReference>
<dbReference type="Gene3D" id="1.10.357.120">
    <property type="match status" value="1"/>
</dbReference>
<dbReference type="Pfam" id="PF04998">
    <property type="entry name" value="RNA_pol_Rpb1_5"/>
    <property type="match status" value="1"/>
</dbReference>
<dbReference type="InterPro" id="IPR047107">
    <property type="entry name" value="DNA-dir_RNA_pol1_lsu_C"/>
</dbReference>
<dbReference type="EMBL" id="JAKELL010000004">
    <property type="protein sequence ID" value="KAH8999172.1"/>
    <property type="molecule type" value="Genomic_DNA"/>
</dbReference>
<feature type="non-terminal residue" evidence="17">
    <location>
        <position position="1"/>
    </location>
</feature>
<evidence type="ECO:0000256" key="1">
    <source>
        <dbReference type="ARBA" id="ARBA00004123"/>
    </source>
</evidence>
<dbReference type="Pfam" id="PF04983">
    <property type="entry name" value="RNA_pol_Rpb1_3"/>
    <property type="match status" value="1"/>
</dbReference>
<dbReference type="InterPro" id="IPR038120">
    <property type="entry name" value="Rpb1_funnel_sf"/>
</dbReference>
<dbReference type="Gene3D" id="6.10.250.2940">
    <property type="match status" value="1"/>
</dbReference>
<keyword evidence="18" id="KW-1185">Reference proteome</keyword>
<dbReference type="InterPro" id="IPR044893">
    <property type="entry name" value="RNA_pol_Rpb1_clamp_domain"/>
</dbReference>
<dbReference type="FunFam" id="2.40.40.20:FF:000019">
    <property type="entry name" value="DNA-directed RNA polymerase II subunit RPB1"/>
    <property type="match status" value="1"/>
</dbReference>
<feature type="compositionally biased region" description="Low complexity" evidence="15">
    <location>
        <begin position="273"/>
        <end position="285"/>
    </location>
</feature>
<comment type="catalytic activity">
    <reaction evidence="12 14">
        <text>RNA(n) + a ribonucleoside 5'-triphosphate = RNA(n+1) + diphosphate</text>
        <dbReference type="Rhea" id="RHEA:21248"/>
        <dbReference type="Rhea" id="RHEA-COMP:14527"/>
        <dbReference type="Rhea" id="RHEA-COMP:17342"/>
        <dbReference type="ChEBI" id="CHEBI:33019"/>
        <dbReference type="ChEBI" id="CHEBI:61557"/>
        <dbReference type="ChEBI" id="CHEBI:140395"/>
        <dbReference type="EC" id="2.7.7.6"/>
    </reaction>
</comment>
<dbReference type="FunFam" id="1.10.150.390:FF:000005">
    <property type="entry name" value="DNA-directed RNA polymerase subunit"/>
    <property type="match status" value="1"/>
</dbReference>
<dbReference type="InterPro" id="IPR007081">
    <property type="entry name" value="RNA_pol_Rpb1_5"/>
</dbReference>
<dbReference type="SUPFAM" id="SSF64484">
    <property type="entry name" value="beta and beta-prime subunits of DNA dependent RNA-polymerase"/>
    <property type="match status" value="1"/>
</dbReference>
<dbReference type="InterPro" id="IPR000722">
    <property type="entry name" value="RNA_pol_asu"/>
</dbReference>
<feature type="region of interest" description="Disordered" evidence="15">
    <location>
        <begin position="257"/>
        <end position="320"/>
    </location>
</feature>
<dbReference type="Pfam" id="PF05000">
    <property type="entry name" value="RNA_pol_Rpb1_4"/>
    <property type="match status" value="1"/>
</dbReference>
<dbReference type="GO" id="GO:0005736">
    <property type="term" value="C:RNA polymerase I complex"/>
    <property type="evidence" value="ECO:0007669"/>
    <property type="project" value="TreeGrafter"/>
</dbReference>
<evidence type="ECO:0000256" key="8">
    <source>
        <dbReference type="ARBA" id="ARBA00022833"/>
    </source>
</evidence>
<dbReference type="SMART" id="SM00663">
    <property type="entry name" value="RPOLA_N"/>
    <property type="match status" value="1"/>
</dbReference>
<evidence type="ECO:0000256" key="14">
    <source>
        <dbReference type="RuleBase" id="RU004279"/>
    </source>
</evidence>
<dbReference type="FunFam" id="1.10.274.100:FF:000006">
    <property type="entry name" value="DNA-directed RNA polymerase subunit"/>
    <property type="match status" value="1"/>
</dbReference>
<proteinExistence type="inferred from homology"/>
<dbReference type="PANTHER" id="PTHR19376:SF11">
    <property type="entry name" value="DNA-DIRECTED RNA POLYMERASE I SUBUNIT RPA1"/>
    <property type="match status" value="1"/>
</dbReference>
<evidence type="ECO:0000256" key="5">
    <source>
        <dbReference type="ARBA" id="ARBA00022679"/>
    </source>
</evidence>
<dbReference type="PANTHER" id="PTHR19376">
    <property type="entry name" value="DNA-DIRECTED RNA POLYMERASE"/>
    <property type="match status" value="1"/>
</dbReference>
<evidence type="ECO:0000256" key="3">
    <source>
        <dbReference type="ARBA" id="ARBA00011251"/>
    </source>
</evidence>
<comment type="caution">
    <text evidence="17">The sequence shown here is derived from an EMBL/GenBank/DDBJ whole genome shotgun (WGS) entry which is preliminary data.</text>
</comment>
<dbReference type="GO" id="GO:0006351">
    <property type="term" value="P:DNA-templated transcription"/>
    <property type="evidence" value="ECO:0007669"/>
    <property type="project" value="InterPro"/>
</dbReference>
<evidence type="ECO:0000256" key="12">
    <source>
        <dbReference type="ARBA" id="ARBA00048552"/>
    </source>
</evidence>
<keyword evidence="8" id="KW-0862">Zinc</keyword>
<dbReference type="Pfam" id="PF04997">
    <property type="entry name" value="RNA_pol_Rpb1_1"/>
    <property type="match status" value="1"/>
</dbReference>
<dbReference type="Gene3D" id="1.10.132.30">
    <property type="match status" value="1"/>
</dbReference>
<evidence type="ECO:0000256" key="10">
    <source>
        <dbReference type="ARBA" id="ARBA00023163"/>
    </source>
</evidence>
<organism evidence="17 18">
    <name type="scientific">Lactarius akahatsu</name>
    <dbReference type="NCBI Taxonomy" id="416441"/>
    <lineage>
        <taxon>Eukaryota</taxon>
        <taxon>Fungi</taxon>
        <taxon>Dikarya</taxon>
        <taxon>Basidiomycota</taxon>
        <taxon>Agaricomycotina</taxon>
        <taxon>Agaricomycetes</taxon>
        <taxon>Russulales</taxon>
        <taxon>Russulaceae</taxon>
        <taxon>Lactarius</taxon>
    </lineage>
</organism>
<evidence type="ECO:0000256" key="7">
    <source>
        <dbReference type="ARBA" id="ARBA00022723"/>
    </source>
</evidence>
<comment type="function">
    <text evidence="13">DNA-dependent RNA polymerase catalyzes the transcription of DNA into RNA using the four ribonucleoside triphosphates as substrates. Largest and catalytic core component of RNA polymerase I which synthesizes ribosomal RNA precursors. Forms the polymerase active center together with the second largest subunit. A single stranded DNA template strand of the promoter is positioned within the central active site cleft of Pol I. A bridging helix emanates from RPA1 and crosses the cleft near the catalytic site and is thought to promote translocation of Pol I by acting as a ratchet that moves the RNA-DNA hybrid through the active site by switching from straight to bent conformations at each step of nucleotide addition.</text>
</comment>
<dbReference type="GO" id="GO:0003677">
    <property type="term" value="F:DNA binding"/>
    <property type="evidence" value="ECO:0007669"/>
    <property type="project" value="InterPro"/>
</dbReference>
<accession>A0AAD4LSP0</accession>
<evidence type="ECO:0000313" key="17">
    <source>
        <dbReference type="EMBL" id="KAH8999172.1"/>
    </source>
</evidence>
<dbReference type="CDD" id="cd02735">
    <property type="entry name" value="RNAP_I_Rpa1_C"/>
    <property type="match status" value="1"/>
</dbReference>
<evidence type="ECO:0000259" key="16">
    <source>
        <dbReference type="SMART" id="SM00663"/>
    </source>
</evidence>
<evidence type="ECO:0000256" key="2">
    <source>
        <dbReference type="ARBA" id="ARBA00006460"/>
    </source>
</evidence>
<feature type="region of interest" description="Disordered" evidence="15">
    <location>
        <begin position="1384"/>
        <end position="1459"/>
    </location>
</feature>
<dbReference type="FunFam" id="4.10.860.120:FF:000006">
    <property type="entry name" value="DNA-directed RNA polymerase subunit"/>
    <property type="match status" value="1"/>
</dbReference>